<dbReference type="PANTHER" id="PTHR33204">
    <property type="entry name" value="TRANSCRIPTIONAL REGULATOR, MARR FAMILY"/>
    <property type="match status" value="1"/>
</dbReference>
<dbReference type="Proteomes" id="UP000078507">
    <property type="component" value="Unassembled WGS sequence"/>
</dbReference>
<dbReference type="RefSeq" id="WP_066868322.1">
    <property type="nucleotide sequence ID" value="NZ_LNQB01000043.1"/>
</dbReference>
<dbReference type="OrthoDB" id="9800350at2"/>
<dbReference type="InterPro" id="IPR036388">
    <property type="entry name" value="WH-like_DNA-bd_sf"/>
</dbReference>
<evidence type="ECO:0000256" key="1">
    <source>
        <dbReference type="ARBA" id="ARBA00023015"/>
    </source>
</evidence>
<feature type="domain" description="HTH hxlR-type" evidence="4">
    <location>
        <begin position="14"/>
        <end position="112"/>
    </location>
</feature>
<dbReference type="InterPro" id="IPR036390">
    <property type="entry name" value="WH_DNA-bd_sf"/>
</dbReference>
<reference evidence="5 6" key="1">
    <citation type="submission" date="2015-11" db="EMBL/GenBank/DDBJ databases">
        <title>Ensifer anhuiense sp. nov., an effective nitrogen fixation bacterium with Glycine soja.</title>
        <authorList>
            <person name="Yan H."/>
            <person name="Chen W."/>
        </authorList>
    </citation>
    <scope>NUCLEOTIDE SEQUENCE [LARGE SCALE GENOMIC DNA]</scope>
    <source>
        <strain evidence="5 6">LMG 7837</strain>
    </source>
</reference>
<evidence type="ECO:0000259" key="4">
    <source>
        <dbReference type="PROSITE" id="PS51118"/>
    </source>
</evidence>
<keyword evidence="1" id="KW-0805">Transcription regulation</keyword>
<dbReference type="PANTHER" id="PTHR33204:SF29">
    <property type="entry name" value="TRANSCRIPTIONAL REGULATOR"/>
    <property type="match status" value="1"/>
</dbReference>
<name>A0A178YRK1_SINSA</name>
<accession>A0A178YRK1</accession>
<keyword evidence="2" id="KW-0238">DNA-binding</keyword>
<dbReference type="AlphaFoldDB" id="A0A178YRK1"/>
<sequence>MTSAEHACEPGPACPVTRAVAVLGGKWKLHIVFHLMQGTKRFSELRRAIPDVTQQMLTAQLRELEVDGIITRTVYPVVPPKVEYALTPLGAKLKAVTGALETWGRGLPVDDGSGAADQHSA</sequence>
<gene>
    <name evidence="5" type="ORF">ATB98_24600</name>
</gene>
<dbReference type="SUPFAM" id="SSF46785">
    <property type="entry name" value="Winged helix' DNA-binding domain"/>
    <property type="match status" value="1"/>
</dbReference>
<comment type="caution">
    <text evidence="5">The sequence shown here is derived from an EMBL/GenBank/DDBJ whole genome shotgun (WGS) entry which is preliminary data.</text>
</comment>
<organism evidence="5 6">
    <name type="scientific">Sinorhizobium saheli</name>
    <dbReference type="NCBI Taxonomy" id="36856"/>
    <lineage>
        <taxon>Bacteria</taxon>
        <taxon>Pseudomonadati</taxon>
        <taxon>Pseudomonadota</taxon>
        <taxon>Alphaproteobacteria</taxon>
        <taxon>Hyphomicrobiales</taxon>
        <taxon>Rhizobiaceae</taxon>
        <taxon>Sinorhizobium/Ensifer group</taxon>
        <taxon>Sinorhizobium</taxon>
    </lineage>
</organism>
<dbReference type="EMBL" id="LNQB01000043">
    <property type="protein sequence ID" value="OAP50188.1"/>
    <property type="molecule type" value="Genomic_DNA"/>
</dbReference>
<proteinExistence type="predicted"/>
<evidence type="ECO:0000256" key="3">
    <source>
        <dbReference type="ARBA" id="ARBA00023163"/>
    </source>
</evidence>
<dbReference type="PROSITE" id="PS51118">
    <property type="entry name" value="HTH_HXLR"/>
    <property type="match status" value="1"/>
</dbReference>
<dbReference type="GO" id="GO:0003677">
    <property type="term" value="F:DNA binding"/>
    <property type="evidence" value="ECO:0007669"/>
    <property type="project" value="UniProtKB-KW"/>
</dbReference>
<protein>
    <submittedName>
        <fullName evidence="5">HxlR family transcriptional regulator</fullName>
    </submittedName>
</protein>
<evidence type="ECO:0000313" key="5">
    <source>
        <dbReference type="EMBL" id="OAP50188.1"/>
    </source>
</evidence>
<evidence type="ECO:0000256" key="2">
    <source>
        <dbReference type="ARBA" id="ARBA00023125"/>
    </source>
</evidence>
<evidence type="ECO:0000313" key="6">
    <source>
        <dbReference type="Proteomes" id="UP000078507"/>
    </source>
</evidence>
<dbReference type="Gene3D" id="1.10.10.10">
    <property type="entry name" value="Winged helix-like DNA-binding domain superfamily/Winged helix DNA-binding domain"/>
    <property type="match status" value="1"/>
</dbReference>
<keyword evidence="3" id="KW-0804">Transcription</keyword>
<dbReference type="InterPro" id="IPR002577">
    <property type="entry name" value="HTH_HxlR"/>
</dbReference>
<keyword evidence="6" id="KW-1185">Reference proteome</keyword>
<dbReference type="Pfam" id="PF01638">
    <property type="entry name" value="HxlR"/>
    <property type="match status" value="1"/>
</dbReference>